<feature type="transmembrane region" description="Helical" evidence="1">
    <location>
        <begin position="413"/>
        <end position="430"/>
    </location>
</feature>
<accession>A0A9W8CZG1</accession>
<dbReference type="AlphaFoldDB" id="A0A9W8CZG1"/>
<keyword evidence="1" id="KW-0472">Membrane</keyword>
<keyword evidence="1" id="KW-1133">Transmembrane helix</keyword>
<organism evidence="2 3">
    <name type="scientific">Coemansia biformis</name>
    <dbReference type="NCBI Taxonomy" id="1286918"/>
    <lineage>
        <taxon>Eukaryota</taxon>
        <taxon>Fungi</taxon>
        <taxon>Fungi incertae sedis</taxon>
        <taxon>Zoopagomycota</taxon>
        <taxon>Kickxellomycotina</taxon>
        <taxon>Kickxellomycetes</taxon>
        <taxon>Kickxellales</taxon>
        <taxon>Kickxellaceae</taxon>
        <taxon>Coemansia</taxon>
    </lineage>
</organism>
<dbReference type="EMBL" id="JANBOI010000243">
    <property type="protein sequence ID" value="KAJ1732254.1"/>
    <property type="molecule type" value="Genomic_DNA"/>
</dbReference>
<comment type="caution">
    <text evidence="2">The sequence shown here is derived from an EMBL/GenBank/DDBJ whole genome shotgun (WGS) entry which is preliminary data.</text>
</comment>
<protein>
    <submittedName>
        <fullName evidence="2">Uncharacterized protein</fullName>
    </submittedName>
</protein>
<evidence type="ECO:0000313" key="3">
    <source>
        <dbReference type="Proteomes" id="UP001143981"/>
    </source>
</evidence>
<dbReference type="OrthoDB" id="5620at2759"/>
<dbReference type="Proteomes" id="UP001143981">
    <property type="component" value="Unassembled WGS sequence"/>
</dbReference>
<proteinExistence type="predicted"/>
<evidence type="ECO:0000313" key="2">
    <source>
        <dbReference type="EMBL" id="KAJ1732254.1"/>
    </source>
</evidence>
<sequence length="514" mass="53404">METQAASVLNAIARAGPGGGSNGGVESHEPSLLSASEAESDSNAFASWLCSCDRVVLVVGRIGIVQTLAGGTAYRRALGIHPRVYLVVDGLDPGSPATSLLAGLLRESLALCGVPAAALDKVPSPIVSLDDLCCSDTRAVDDQTRVALDELASATPVDDTSQRGLLAGVLGAALAAAEAGGAAVFAPTLNSATGGASAARPSPRLLAFLEHCDGGNPEDLSPLSRRIQRSFEDGDLSTVDASVGAIKQRVLWWFGSREIWRSVLMRVSETADALVEDAILDRSFEEADLGMAHAAGRLSESVQSTASEFADALDALCQAAPQRTYGASTQHCQSTLMSARKALQALALQKESVDPAVLARHVWAARMRLSESDVLGGVPSYIRWSLAQFWAIHGAALAGPAACAIYLGVPLPYVAAGGVGLAALAFGWLARRWALLRTRLCQHVDAQGAALREDLLAAHKSALQARLDGPIRSRVGDAAGLLRPALRGPSRPRAAPGAEETLAAWKARLASAAQ</sequence>
<keyword evidence="3" id="KW-1185">Reference proteome</keyword>
<gene>
    <name evidence="2" type="ORF">LPJ61_002136</name>
</gene>
<evidence type="ECO:0000256" key="1">
    <source>
        <dbReference type="SAM" id="Phobius"/>
    </source>
</evidence>
<reference evidence="2" key="1">
    <citation type="submission" date="2022-07" db="EMBL/GenBank/DDBJ databases">
        <title>Phylogenomic reconstructions and comparative analyses of Kickxellomycotina fungi.</title>
        <authorList>
            <person name="Reynolds N.K."/>
            <person name="Stajich J.E."/>
            <person name="Barry K."/>
            <person name="Grigoriev I.V."/>
            <person name="Crous P."/>
            <person name="Smith M.E."/>
        </authorList>
    </citation>
    <scope>NUCLEOTIDE SEQUENCE</scope>
    <source>
        <strain evidence="2">BCRC 34381</strain>
    </source>
</reference>
<keyword evidence="1" id="KW-0812">Transmembrane</keyword>
<name>A0A9W8CZG1_9FUNG</name>